<dbReference type="RefSeq" id="WP_261341414.1">
    <property type="nucleotide sequence ID" value="NZ_BEXA01000001.1"/>
</dbReference>
<name>A0A401FHR4_9LACO</name>
<dbReference type="Proteomes" id="UP000286974">
    <property type="component" value="Unassembled WGS sequence"/>
</dbReference>
<gene>
    <name evidence="2" type="ORF">NBRC111893_40</name>
</gene>
<dbReference type="PANTHER" id="PTHR10366">
    <property type="entry name" value="NAD DEPENDENT EPIMERASE/DEHYDRATASE"/>
    <property type="match status" value="1"/>
</dbReference>
<evidence type="ECO:0000256" key="1">
    <source>
        <dbReference type="ARBA" id="ARBA00023002"/>
    </source>
</evidence>
<dbReference type="AlphaFoldDB" id="A0A401FHR4"/>
<keyword evidence="3" id="KW-1185">Reference proteome</keyword>
<comment type="caution">
    <text evidence="2">The sequence shown here is derived from an EMBL/GenBank/DDBJ whole genome shotgun (WGS) entry which is preliminary data.</text>
</comment>
<dbReference type="SUPFAM" id="SSF51735">
    <property type="entry name" value="NAD(P)-binding Rossmann-fold domains"/>
    <property type="match status" value="1"/>
</dbReference>
<protein>
    <submittedName>
        <fullName evidence="2">Bll5833</fullName>
        <ecNumber evidence="2">1.1.1.219</ecNumber>
    </submittedName>
</protein>
<evidence type="ECO:0000313" key="2">
    <source>
        <dbReference type="EMBL" id="GAY71894.1"/>
    </source>
</evidence>
<dbReference type="EMBL" id="BEXA01000001">
    <property type="protein sequence ID" value="GAY71894.1"/>
    <property type="molecule type" value="Genomic_DNA"/>
</dbReference>
<keyword evidence="1 2" id="KW-0560">Oxidoreductase</keyword>
<organism evidence="2 3">
    <name type="scientific">Lentilactobacillus kosonis</name>
    <dbReference type="NCBI Taxonomy" id="2810561"/>
    <lineage>
        <taxon>Bacteria</taxon>
        <taxon>Bacillati</taxon>
        <taxon>Bacillota</taxon>
        <taxon>Bacilli</taxon>
        <taxon>Lactobacillales</taxon>
        <taxon>Lactobacillaceae</taxon>
        <taxon>Lentilactobacillus</taxon>
    </lineage>
</organism>
<evidence type="ECO:0000313" key="3">
    <source>
        <dbReference type="Proteomes" id="UP000286974"/>
    </source>
</evidence>
<reference evidence="2 3" key="1">
    <citation type="submission" date="2017-11" db="EMBL/GenBank/DDBJ databases">
        <title>Draft Genome Sequence of Lactobacillus curieae NBRC 111893 isolated from Koso, a Japanese sugar-Vegetable Fermented Beverage.</title>
        <authorList>
            <person name="Chiou T.Y."/>
            <person name="Oshima K."/>
            <person name="Suda W."/>
            <person name="Hattori M."/>
            <person name="Takahashi T."/>
        </authorList>
    </citation>
    <scope>NUCLEOTIDE SEQUENCE [LARGE SCALE GENOMIC DNA]</scope>
    <source>
        <strain evidence="2 3">NBRC111893</strain>
    </source>
</reference>
<dbReference type="PANTHER" id="PTHR10366:SF564">
    <property type="entry name" value="STEROL-4-ALPHA-CARBOXYLATE 3-DEHYDROGENASE, DECARBOXYLATING"/>
    <property type="match status" value="1"/>
</dbReference>
<sequence length="130" mass="14186">MDNQNLDPYQRSKTLAEKAAWKFIKTEGSGMEMTAINPVGVMGPVLASDFSHSNQQIVQLLTGKVPAVPNINSGYIDVRDVASLHILAMTSPKANGERFLTTTGETLSMLDVVNILRKAFPNLLMKSQPL</sequence>
<dbReference type="InterPro" id="IPR050425">
    <property type="entry name" value="NAD(P)_dehydrat-like"/>
</dbReference>
<proteinExistence type="predicted"/>
<dbReference type="InterPro" id="IPR036291">
    <property type="entry name" value="NAD(P)-bd_dom_sf"/>
</dbReference>
<accession>A0A401FHR4</accession>
<dbReference type="GO" id="GO:0045552">
    <property type="term" value="F:dihydroflavanol 4-reductase activity"/>
    <property type="evidence" value="ECO:0007669"/>
    <property type="project" value="UniProtKB-EC"/>
</dbReference>
<dbReference type="EC" id="1.1.1.219" evidence="2"/>
<dbReference type="Gene3D" id="3.40.50.720">
    <property type="entry name" value="NAD(P)-binding Rossmann-like Domain"/>
    <property type="match status" value="1"/>
</dbReference>